<keyword evidence="2" id="KW-0496">Mitochondrion</keyword>
<protein>
    <submittedName>
        <fullName evidence="2">Uncharacterized protein</fullName>
    </submittedName>
</protein>
<proteinExistence type="predicted"/>
<dbReference type="AlphaFoldDB" id="A0A7J6DV05"/>
<keyword evidence="3" id="KW-1185">Reference proteome</keyword>
<geneLocation type="mitochondrion" evidence="2"/>
<feature type="region of interest" description="Disordered" evidence="1">
    <location>
        <begin position="103"/>
        <end position="124"/>
    </location>
</feature>
<comment type="caution">
    <text evidence="2">The sequence shown here is derived from an EMBL/GenBank/DDBJ whole genome shotgun (WGS) entry which is preliminary data.</text>
</comment>
<name>A0A7J6DV05_CANSA</name>
<organism evidence="2 3">
    <name type="scientific">Cannabis sativa</name>
    <name type="common">Hemp</name>
    <name type="synonym">Marijuana</name>
    <dbReference type="NCBI Taxonomy" id="3483"/>
    <lineage>
        <taxon>Eukaryota</taxon>
        <taxon>Viridiplantae</taxon>
        <taxon>Streptophyta</taxon>
        <taxon>Embryophyta</taxon>
        <taxon>Tracheophyta</taxon>
        <taxon>Spermatophyta</taxon>
        <taxon>Magnoliopsida</taxon>
        <taxon>eudicotyledons</taxon>
        <taxon>Gunneridae</taxon>
        <taxon>Pentapetalae</taxon>
        <taxon>rosids</taxon>
        <taxon>fabids</taxon>
        <taxon>Rosales</taxon>
        <taxon>Cannabaceae</taxon>
        <taxon>Cannabis</taxon>
    </lineage>
</organism>
<accession>A0A7J6DV05</accession>
<dbReference type="EMBL" id="JAATIQ010000614">
    <property type="protein sequence ID" value="KAF4349924.1"/>
    <property type="molecule type" value="Genomic_DNA"/>
</dbReference>
<evidence type="ECO:0000256" key="1">
    <source>
        <dbReference type="SAM" id="MobiDB-lite"/>
    </source>
</evidence>
<reference evidence="2 3" key="1">
    <citation type="journal article" date="2020" name="bioRxiv">
        <title>Sequence and annotation of 42 cannabis genomes reveals extensive copy number variation in cannabinoid synthesis and pathogen resistance genes.</title>
        <authorList>
            <person name="Mckernan K.J."/>
            <person name="Helbert Y."/>
            <person name="Kane L.T."/>
            <person name="Ebling H."/>
            <person name="Zhang L."/>
            <person name="Liu B."/>
            <person name="Eaton Z."/>
            <person name="Mclaughlin S."/>
            <person name="Kingan S."/>
            <person name="Baybayan P."/>
            <person name="Concepcion G."/>
            <person name="Jordan M."/>
            <person name="Riva A."/>
            <person name="Barbazuk W."/>
            <person name="Harkins T."/>
        </authorList>
    </citation>
    <scope>NUCLEOTIDE SEQUENCE [LARGE SCALE GENOMIC DNA]</scope>
    <source>
        <strain evidence="3">cv. Jamaican Lion 4</strain>
        <tissue evidence="2">Leaf</tissue>
    </source>
</reference>
<evidence type="ECO:0000313" key="3">
    <source>
        <dbReference type="Proteomes" id="UP000583929"/>
    </source>
</evidence>
<sequence length="161" mass="17284">MPLLRCLPRLTAQVFLGPPGSIALDRECGHQRGCIDRIFWRNRLFLTSGLLGSLVRGVPEAIPVTVIGSPLVELLRGSASEFFEIMGVGYHDALSIQDRMPMIGQGSRKTNPKRAADASKKRSTKTALESAVPIRSLAVVLESVVTKSASTVSNGGIDATR</sequence>
<evidence type="ECO:0000313" key="2">
    <source>
        <dbReference type="EMBL" id="KAF4349924.1"/>
    </source>
</evidence>
<dbReference type="Proteomes" id="UP000583929">
    <property type="component" value="Unassembled WGS sequence"/>
</dbReference>
<gene>
    <name evidence="2" type="ORF">G4B88_002346</name>
</gene>